<dbReference type="GO" id="GO:0009451">
    <property type="term" value="P:RNA modification"/>
    <property type="evidence" value="ECO:0007669"/>
    <property type="project" value="InterPro"/>
</dbReference>
<dbReference type="GO" id="GO:0003723">
    <property type="term" value="F:RNA binding"/>
    <property type="evidence" value="ECO:0007669"/>
    <property type="project" value="InterPro"/>
</dbReference>
<evidence type="ECO:0000313" key="2">
    <source>
        <dbReference type="Proteomes" id="UP000215914"/>
    </source>
</evidence>
<dbReference type="Gramene" id="mRNA:HanXRQr2_Chr05g0207991">
    <property type="protein sequence ID" value="CDS:HanXRQr2_Chr05g0207991.1"/>
    <property type="gene ID" value="HanXRQr2_Chr05g0207991"/>
</dbReference>
<dbReference type="PANTHER" id="PTHR47926:SF347">
    <property type="entry name" value="PENTATRICOPEPTIDE REPEAT-CONTAINING PROTEIN"/>
    <property type="match status" value="1"/>
</dbReference>
<comment type="caution">
    <text evidence="1">The sequence shown here is derived from an EMBL/GenBank/DDBJ whole genome shotgun (WGS) entry which is preliminary data.</text>
</comment>
<dbReference type="InterPro" id="IPR011990">
    <property type="entry name" value="TPR-like_helical_dom_sf"/>
</dbReference>
<dbReference type="InterPro" id="IPR046960">
    <property type="entry name" value="PPR_At4g14850-like_plant"/>
</dbReference>
<keyword evidence="2" id="KW-1185">Reference proteome</keyword>
<reference evidence="1" key="2">
    <citation type="submission" date="2020-06" db="EMBL/GenBank/DDBJ databases">
        <title>Helianthus annuus Genome sequencing and assembly Release 2.</title>
        <authorList>
            <person name="Gouzy J."/>
            <person name="Langlade N."/>
            <person name="Munos S."/>
        </authorList>
    </citation>
    <scope>NUCLEOTIDE SEQUENCE</scope>
    <source>
        <tissue evidence="1">Leaves</tissue>
    </source>
</reference>
<dbReference type="Gene3D" id="1.25.40.10">
    <property type="entry name" value="Tetratricopeptide repeat domain"/>
    <property type="match status" value="1"/>
</dbReference>
<protein>
    <submittedName>
        <fullName evidence="1">Tetratricopeptide-like helical domain superfamily</fullName>
    </submittedName>
</protein>
<proteinExistence type="predicted"/>
<evidence type="ECO:0000313" key="1">
    <source>
        <dbReference type="EMBL" id="KAF5805328.1"/>
    </source>
</evidence>
<dbReference type="Proteomes" id="UP000215914">
    <property type="component" value="Unassembled WGS sequence"/>
</dbReference>
<dbReference type="EMBL" id="MNCJ02000320">
    <property type="protein sequence ID" value="KAF5805328.1"/>
    <property type="molecule type" value="Genomic_DNA"/>
</dbReference>
<dbReference type="PANTHER" id="PTHR47926">
    <property type="entry name" value="PENTATRICOPEPTIDE REPEAT-CONTAINING PROTEIN"/>
    <property type="match status" value="1"/>
</dbReference>
<name>A0A9K3NN51_HELAN</name>
<organism evidence="1 2">
    <name type="scientific">Helianthus annuus</name>
    <name type="common">Common sunflower</name>
    <dbReference type="NCBI Taxonomy" id="4232"/>
    <lineage>
        <taxon>Eukaryota</taxon>
        <taxon>Viridiplantae</taxon>
        <taxon>Streptophyta</taxon>
        <taxon>Embryophyta</taxon>
        <taxon>Tracheophyta</taxon>
        <taxon>Spermatophyta</taxon>
        <taxon>Magnoliopsida</taxon>
        <taxon>eudicotyledons</taxon>
        <taxon>Gunneridae</taxon>
        <taxon>Pentapetalae</taxon>
        <taxon>asterids</taxon>
        <taxon>campanulids</taxon>
        <taxon>Asterales</taxon>
        <taxon>Asteraceae</taxon>
        <taxon>Asteroideae</taxon>
        <taxon>Heliantheae alliance</taxon>
        <taxon>Heliantheae</taxon>
        <taxon>Helianthus</taxon>
    </lineage>
</organism>
<sequence>MWEIDYACQLFNEMSERNVVSWFAMISGYDQAERALNAVQLFSRMKVEQANEFVFASDVSACASLQAVDVGKWIHLQSMVLGYADVSFVSNSLVSMYMNCGGVVMRCQCL</sequence>
<dbReference type="AlphaFoldDB" id="A0A9K3NN51"/>
<accession>A0A9K3NN51</accession>
<gene>
    <name evidence="1" type="ORF">HanXRQr2_Chr05g0207991</name>
</gene>
<reference evidence="1" key="1">
    <citation type="journal article" date="2017" name="Nature">
        <title>The sunflower genome provides insights into oil metabolism, flowering and Asterid evolution.</title>
        <authorList>
            <person name="Badouin H."/>
            <person name="Gouzy J."/>
            <person name="Grassa C.J."/>
            <person name="Murat F."/>
            <person name="Staton S.E."/>
            <person name="Cottret L."/>
            <person name="Lelandais-Briere C."/>
            <person name="Owens G.L."/>
            <person name="Carrere S."/>
            <person name="Mayjonade B."/>
            <person name="Legrand L."/>
            <person name="Gill N."/>
            <person name="Kane N.C."/>
            <person name="Bowers J.E."/>
            <person name="Hubner S."/>
            <person name="Bellec A."/>
            <person name="Berard A."/>
            <person name="Berges H."/>
            <person name="Blanchet N."/>
            <person name="Boniface M.C."/>
            <person name="Brunel D."/>
            <person name="Catrice O."/>
            <person name="Chaidir N."/>
            <person name="Claudel C."/>
            <person name="Donnadieu C."/>
            <person name="Faraut T."/>
            <person name="Fievet G."/>
            <person name="Helmstetter N."/>
            <person name="King M."/>
            <person name="Knapp S.J."/>
            <person name="Lai Z."/>
            <person name="Le Paslier M.C."/>
            <person name="Lippi Y."/>
            <person name="Lorenzon L."/>
            <person name="Mandel J.R."/>
            <person name="Marage G."/>
            <person name="Marchand G."/>
            <person name="Marquand E."/>
            <person name="Bret-Mestries E."/>
            <person name="Morien E."/>
            <person name="Nambeesan S."/>
            <person name="Nguyen T."/>
            <person name="Pegot-Espagnet P."/>
            <person name="Pouilly N."/>
            <person name="Raftis F."/>
            <person name="Sallet E."/>
            <person name="Schiex T."/>
            <person name="Thomas J."/>
            <person name="Vandecasteele C."/>
            <person name="Vares D."/>
            <person name="Vear F."/>
            <person name="Vautrin S."/>
            <person name="Crespi M."/>
            <person name="Mangin B."/>
            <person name="Burke J.M."/>
            <person name="Salse J."/>
            <person name="Munos S."/>
            <person name="Vincourt P."/>
            <person name="Rieseberg L.H."/>
            <person name="Langlade N.B."/>
        </authorList>
    </citation>
    <scope>NUCLEOTIDE SEQUENCE</scope>
    <source>
        <tissue evidence="1">Leaves</tissue>
    </source>
</reference>